<feature type="transmembrane region" description="Helical" evidence="6">
    <location>
        <begin position="49"/>
        <end position="69"/>
    </location>
</feature>
<keyword evidence="5 6" id="KW-0472">Membrane</keyword>
<evidence type="ECO:0000256" key="2">
    <source>
        <dbReference type="ARBA" id="ARBA00022448"/>
    </source>
</evidence>
<dbReference type="PANTHER" id="PTHR23508:SF10">
    <property type="entry name" value="CARBOXYLIC ACID TRANSPORTER PROTEIN HOMOLOG"/>
    <property type="match status" value="1"/>
</dbReference>
<dbReference type="Gene3D" id="1.20.1250.20">
    <property type="entry name" value="MFS general substrate transporter like domains"/>
    <property type="match status" value="1"/>
</dbReference>
<feature type="transmembrane region" description="Helical" evidence="6">
    <location>
        <begin position="105"/>
        <end position="127"/>
    </location>
</feature>
<feature type="transmembrane region" description="Helical" evidence="6">
    <location>
        <begin position="81"/>
        <end position="99"/>
    </location>
</feature>
<feature type="transmembrane region" description="Helical" evidence="6">
    <location>
        <begin position="313"/>
        <end position="338"/>
    </location>
</feature>
<dbReference type="InterPro" id="IPR020846">
    <property type="entry name" value="MFS_dom"/>
</dbReference>
<feature type="transmembrane region" description="Helical" evidence="6">
    <location>
        <begin position="15"/>
        <end position="37"/>
    </location>
</feature>
<dbReference type="AlphaFoldDB" id="A0A508Z6E7"/>
<evidence type="ECO:0000259" key="7">
    <source>
        <dbReference type="PROSITE" id="PS50850"/>
    </source>
</evidence>
<feature type="transmembrane region" description="Helical" evidence="6">
    <location>
        <begin position="376"/>
        <end position="396"/>
    </location>
</feature>
<dbReference type="SUPFAM" id="SSF103473">
    <property type="entry name" value="MFS general substrate transporter"/>
    <property type="match status" value="1"/>
</dbReference>
<organism evidence="8 11">
    <name type="scientific">Lacticaseibacillus rhamnosus</name>
    <name type="common">Lactobacillus rhamnosus</name>
    <dbReference type="NCBI Taxonomy" id="47715"/>
    <lineage>
        <taxon>Bacteria</taxon>
        <taxon>Bacillati</taxon>
        <taxon>Bacillota</taxon>
        <taxon>Bacilli</taxon>
        <taxon>Lactobacillales</taxon>
        <taxon>Lactobacillaceae</taxon>
        <taxon>Lacticaseibacillus</taxon>
    </lineage>
</organism>
<feature type="transmembrane region" description="Helical" evidence="6">
    <location>
        <begin position="260"/>
        <end position="281"/>
    </location>
</feature>
<evidence type="ECO:0000256" key="1">
    <source>
        <dbReference type="ARBA" id="ARBA00004651"/>
    </source>
</evidence>
<accession>A0A508Z6E7</accession>
<dbReference type="EMBL" id="SSHM01000001">
    <property type="protein sequence ID" value="THC79462.1"/>
    <property type="molecule type" value="Genomic_DNA"/>
</dbReference>
<dbReference type="PANTHER" id="PTHR23508">
    <property type="entry name" value="CARBOXYLIC ACID TRANSPORTER PROTEIN HOMOLOG"/>
    <property type="match status" value="1"/>
</dbReference>
<dbReference type="Proteomes" id="UP000307517">
    <property type="component" value="Unassembled WGS sequence"/>
</dbReference>
<reference evidence="9 10" key="1">
    <citation type="submission" date="2019-04" db="EMBL/GenBank/DDBJ databases">
        <title>Genome Announcement to Ensure Probiotic Safety of Lactobacillus rhamnosus UBLR-58.</title>
        <authorList>
            <person name="Sulthana A."/>
            <person name="Lakshmi S.G."/>
            <person name="Madempudi R.S."/>
        </authorList>
    </citation>
    <scope>NUCLEOTIDE SEQUENCE [LARGE SCALE GENOMIC DNA]</scope>
    <source>
        <strain evidence="9 10">UBLR-58</strain>
    </source>
</reference>
<keyword evidence="2" id="KW-0813">Transport</keyword>
<feature type="transmembrane region" description="Helical" evidence="6">
    <location>
        <begin position="167"/>
        <end position="186"/>
    </location>
</feature>
<evidence type="ECO:0000256" key="4">
    <source>
        <dbReference type="ARBA" id="ARBA00022989"/>
    </source>
</evidence>
<gene>
    <name evidence="9" type="ORF">E6L36_02990</name>
    <name evidence="8" type="ORF">H0N82_10425</name>
</gene>
<evidence type="ECO:0000256" key="6">
    <source>
        <dbReference type="SAM" id="Phobius"/>
    </source>
</evidence>
<dbReference type="InterPro" id="IPR036259">
    <property type="entry name" value="MFS_trans_sf"/>
</dbReference>
<feature type="transmembrane region" description="Helical" evidence="6">
    <location>
        <begin position="139"/>
        <end position="161"/>
    </location>
</feature>
<comment type="caution">
    <text evidence="8">The sequence shown here is derived from an EMBL/GenBank/DDBJ whole genome shotgun (WGS) entry which is preliminary data.</text>
</comment>
<evidence type="ECO:0000313" key="10">
    <source>
        <dbReference type="Proteomes" id="UP000307517"/>
    </source>
</evidence>
<dbReference type="PROSITE" id="PS50850">
    <property type="entry name" value="MFS"/>
    <property type="match status" value="1"/>
</dbReference>
<feature type="transmembrane region" description="Helical" evidence="6">
    <location>
        <begin position="350"/>
        <end position="370"/>
    </location>
</feature>
<feature type="transmembrane region" description="Helical" evidence="6">
    <location>
        <begin position="288"/>
        <end position="307"/>
    </location>
</feature>
<evidence type="ECO:0000313" key="11">
    <source>
        <dbReference type="Proteomes" id="UP000552935"/>
    </source>
</evidence>
<evidence type="ECO:0000313" key="8">
    <source>
        <dbReference type="EMBL" id="NZA05492.1"/>
    </source>
</evidence>
<evidence type="ECO:0000313" key="9">
    <source>
        <dbReference type="EMBL" id="THC79462.1"/>
    </source>
</evidence>
<evidence type="ECO:0000256" key="5">
    <source>
        <dbReference type="ARBA" id="ARBA00023136"/>
    </source>
</evidence>
<feature type="transmembrane region" description="Helical" evidence="6">
    <location>
        <begin position="226"/>
        <end position="248"/>
    </location>
</feature>
<dbReference type="EMBL" id="JACCKI010000008">
    <property type="protein sequence ID" value="NZA05492.1"/>
    <property type="molecule type" value="Genomic_DNA"/>
</dbReference>
<sequence>MEQSARSFSREQRKALFVSGSGLFSQSASTMLLSFVLASMMTSFHVNGAAGGFISTITNIGMLAGGLIFGPMADRNGRMKIFAVTTIIYASATGLMAIAKNIQMVYLFRFLVGVGGGGVYGAIMSMVADVFRNDQRGRITSYVTILGQIGSIIAALAAAIIIPILGWRGLFVFGALPILLGFYVYFKMPESKQWLESKNELINQRNSKITLLDLFRDGRASNTIKLIIMATVQIAGYFGLMNWLPSILQQKSGLSVSGSSIWMIATILGMSLGMLVFGQIMDRIGSKVAYSFFLIASAISVFMYSFADTQITLLVGGAIVGFFANGMNAGYGAIVANLYETRIRASANNLIFNVGRAIGGFSSVIIGFLLDHSSLVITMSFLSVLYIISLLTVLTLKVKKGDSYE</sequence>
<dbReference type="GO" id="GO:0005886">
    <property type="term" value="C:plasma membrane"/>
    <property type="evidence" value="ECO:0007669"/>
    <property type="project" value="UniProtKB-SubCell"/>
</dbReference>
<keyword evidence="4 6" id="KW-1133">Transmembrane helix</keyword>
<keyword evidence="3 6" id="KW-0812">Transmembrane</keyword>
<reference evidence="8 11" key="2">
    <citation type="submission" date="2020-07" db="EMBL/GenBank/DDBJ databases">
        <title>Organ Donor 1.</title>
        <authorList>
            <person name="Marsh A.J."/>
            <person name="Azcarate-Peril M.A."/>
        </authorList>
    </citation>
    <scope>NUCLEOTIDE SEQUENCE [LARGE SCALE GENOMIC DNA]</scope>
    <source>
        <strain evidence="8 11">AMC0712</strain>
    </source>
</reference>
<proteinExistence type="predicted"/>
<protein>
    <submittedName>
        <fullName evidence="8">MFS transporter</fullName>
    </submittedName>
</protein>
<dbReference type="RefSeq" id="WP_005692301.1">
    <property type="nucleotide sequence ID" value="NZ_CABFNI010000018.1"/>
</dbReference>
<comment type="subcellular location">
    <subcellularLocation>
        <location evidence="1">Cell membrane</location>
        <topology evidence="1">Multi-pass membrane protein</topology>
    </subcellularLocation>
</comment>
<dbReference type="Pfam" id="PF07690">
    <property type="entry name" value="MFS_1"/>
    <property type="match status" value="1"/>
</dbReference>
<dbReference type="GO" id="GO:0046943">
    <property type="term" value="F:carboxylic acid transmembrane transporter activity"/>
    <property type="evidence" value="ECO:0007669"/>
    <property type="project" value="TreeGrafter"/>
</dbReference>
<dbReference type="InterPro" id="IPR011701">
    <property type="entry name" value="MFS"/>
</dbReference>
<evidence type="ECO:0000256" key="3">
    <source>
        <dbReference type="ARBA" id="ARBA00022692"/>
    </source>
</evidence>
<dbReference type="Proteomes" id="UP000552935">
    <property type="component" value="Unassembled WGS sequence"/>
</dbReference>
<feature type="domain" description="Major facilitator superfamily (MFS) profile" evidence="7">
    <location>
        <begin position="15"/>
        <end position="401"/>
    </location>
</feature>
<name>A0A508Z6E7_LACRH</name>